<evidence type="ECO:0000259" key="3">
    <source>
        <dbReference type="Pfam" id="PF00171"/>
    </source>
</evidence>
<dbReference type="InterPro" id="IPR015590">
    <property type="entry name" value="Aldehyde_DH_dom"/>
</dbReference>
<dbReference type="Gene3D" id="3.40.309.10">
    <property type="entry name" value="Aldehyde Dehydrogenase, Chain A, domain 2"/>
    <property type="match status" value="1"/>
</dbReference>
<dbReference type="Proteomes" id="UP001381693">
    <property type="component" value="Unassembled WGS sequence"/>
</dbReference>
<dbReference type="GO" id="GO:0005737">
    <property type="term" value="C:cytoplasm"/>
    <property type="evidence" value="ECO:0007669"/>
    <property type="project" value="TreeGrafter"/>
</dbReference>
<dbReference type="InterPro" id="IPR016160">
    <property type="entry name" value="Ald_DH_CS_CYS"/>
</dbReference>
<sequence length="133" mass="14885">MDIAVRRIMWGKFINAGQTCIAPDYVLCTKEVQEKFVKKATEVLKDFYGENPKSSPDLCRIVTEKHVSRLSEYLKDGTVAIGGDVDVSEKWLSPTIMVDVPPESKLMTEEIFGPILPIMNVNSAYDAIKFING</sequence>
<evidence type="ECO:0000256" key="1">
    <source>
        <dbReference type="ARBA" id="ARBA00009986"/>
    </source>
</evidence>
<dbReference type="GO" id="GO:0006081">
    <property type="term" value="P:aldehyde metabolic process"/>
    <property type="evidence" value="ECO:0007669"/>
    <property type="project" value="InterPro"/>
</dbReference>
<dbReference type="GO" id="GO:0004029">
    <property type="term" value="F:aldehyde dehydrogenase (NAD+) activity"/>
    <property type="evidence" value="ECO:0007669"/>
    <property type="project" value="TreeGrafter"/>
</dbReference>
<dbReference type="AlphaFoldDB" id="A0AAN9AD25"/>
<dbReference type="InterPro" id="IPR016161">
    <property type="entry name" value="Ald_DH/histidinol_DH"/>
</dbReference>
<dbReference type="InterPro" id="IPR012394">
    <property type="entry name" value="Aldehyde_DH_NAD(P)"/>
</dbReference>
<dbReference type="Pfam" id="PF00171">
    <property type="entry name" value="Aldedh"/>
    <property type="match status" value="1"/>
</dbReference>
<dbReference type="EMBL" id="JAXCGZ010002918">
    <property type="protein sequence ID" value="KAK7083499.1"/>
    <property type="molecule type" value="Genomic_DNA"/>
</dbReference>
<feature type="domain" description="Aldehyde dehydrogenase" evidence="3">
    <location>
        <begin position="2"/>
        <end position="132"/>
    </location>
</feature>
<dbReference type="PROSITE" id="PS00070">
    <property type="entry name" value="ALDEHYDE_DEHYDR_CYS"/>
    <property type="match status" value="1"/>
</dbReference>
<organism evidence="4 5">
    <name type="scientific">Halocaridina rubra</name>
    <name type="common">Hawaiian red shrimp</name>
    <dbReference type="NCBI Taxonomy" id="373956"/>
    <lineage>
        <taxon>Eukaryota</taxon>
        <taxon>Metazoa</taxon>
        <taxon>Ecdysozoa</taxon>
        <taxon>Arthropoda</taxon>
        <taxon>Crustacea</taxon>
        <taxon>Multicrustacea</taxon>
        <taxon>Malacostraca</taxon>
        <taxon>Eumalacostraca</taxon>
        <taxon>Eucarida</taxon>
        <taxon>Decapoda</taxon>
        <taxon>Pleocyemata</taxon>
        <taxon>Caridea</taxon>
        <taxon>Atyoidea</taxon>
        <taxon>Atyidae</taxon>
        <taxon>Halocaridina</taxon>
    </lineage>
</organism>
<dbReference type="InterPro" id="IPR016163">
    <property type="entry name" value="Ald_DH_C"/>
</dbReference>
<accession>A0AAN9AD25</accession>
<dbReference type="PANTHER" id="PTHR43570">
    <property type="entry name" value="ALDEHYDE DEHYDROGENASE"/>
    <property type="match status" value="1"/>
</dbReference>
<protein>
    <submittedName>
        <fullName evidence="4">Aldehyde dehydrogenase 3, member A2</fullName>
    </submittedName>
</protein>
<keyword evidence="5" id="KW-1185">Reference proteome</keyword>
<gene>
    <name evidence="4" type="primary">ALDH3A2_4</name>
    <name evidence="4" type="ORF">SK128_015241</name>
</gene>
<evidence type="ECO:0000313" key="5">
    <source>
        <dbReference type="Proteomes" id="UP001381693"/>
    </source>
</evidence>
<reference evidence="4 5" key="1">
    <citation type="submission" date="2023-11" db="EMBL/GenBank/DDBJ databases">
        <title>Halocaridina rubra genome assembly.</title>
        <authorList>
            <person name="Smith C."/>
        </authorList>
    </citation>
    <scope>NUCLEOTIDE SEQUENCE [LARGE SCALE GENOMIC DNA]</scope>
    <source>
        <strain evidence="4">EP-1</strain>
        <tissue evidence="4">Whole</tissue>
    </source>
</reference>
<evidence type="ECO:0000313" key="4">
    <source>
        <dbReference type="EMBL" id="KAK7083499.1"/>
    </source>
</evidence>
<feature type="non-terminal residue" evidence="4">
    <location>
        <position position="133"/>
    </location>
</feature>
<comment type="similarity">
    <text evidence="1">Belongs to the aldehyde dehydrogenase family.</text>
</comment>
<evidence type="ECO:0000256" key="2">
    <source>
        <dbReference type="ARBA" id="ARBA00023002"/>
    </source>
</evidence>
<dbReference type="SUPFAM" id="SSF53720">
    <property type="entry name" value="ALDH-like"/>
    <property type="match status" value="1"/>
</dbReference>
<comment type="caution">
    <text evidence="4">The sequence shown here is derived from an EMBL/GenBank/DDBJ whole genome shotgun (WGS) entry which is preliminary data.</text>
</comment>
<proteinExistence type="inferred from homology"/>
<dbReference type="PANTHER" id="PTHR43570:SF16">
    <property type="entry name" value="ALDEHYDE DEHYDROGENASE TYPE III, ISOFORM Q"/>
    <property type="match status" value="1"/>
</dbReference>
<name>A0AAN9AD25_HALRR</name>
<keyword evidence="2" id="KW-0560">Oxidoreductase</keyword>